<keyword evidence="4" id="KW-0808">Transferase</keyword>
<dbReference type="PRINTS" id="PR00505">
    <property type="entry name" value="D12N6MTFRASE"/>
</dbReference>
<evidence type="ECO:0000256" key="2">
    <source>
        <dbReference type="ARBA" id="ARBA00011900"/>
    </source>
</evidence>
<comment type="similarity">
    <text evidence="1">Belongs to the N(4)/N(6)-methyltransferase family.</text>
</comment>
<dbReference type="InterPro" id="IPR012186">
    <property type="entry name" value="Ade-mod_methylase_MStsI"/>
</dbReference>
<dbReference type="AlphaFoldDB" id="A0A0Q4B9Y0"/>
<evidence type="ECO:0000256" key="1">
    <source>
        <dbReference type="ARBA" id="ARBA00006594"/>
    </source>
</evidence>
<evidence type="ECO:0000256" key="6">
    <source>
        <dbReference type="ARBA" id="ARBA00047942"/>
    </source>
</evidence>
<dbReference type="REBASE" id="134571">
    <property type="entry name" value="M.Bpe128ORF725P"/>
</dbReference>
<gene>
    <name evidence="7" type="ORF">AL399_00725</name>
</gene>
<comment type="caution">
    <text evidence="7">The sequence shown here is derived from an EMBL/GenBank/DDBJ whole genome shotgun (WGS) entry which is preliminary data.</text>
</comment>
<sequence>MRYIGSKDRMVASILDLLGSKGLLERRLTFFDAFCGMGAVSHSLKNHFNLVANDILHCCTVYTKARVLAERMNISTSALQLIGELNSTASFDHGFFFNTYSPGGSERMYFTEENAGRIDFFRRTIEEWYANGRIDADLYTYLLGCLLESVSLVSNTAGVYGAYLKTWDPRALKPILIKPLATEGLFVQQTPLNITVYNSKVEDVVAHVDCDVLYLDPPYTQNQYGTQYHLLETLIRNDRPSVSPITGFRPVAPLRSDWSRLYKCHILLDKVLAETKACRIVLSYNNDGFMSKDFIEALLKRYGREDTYECNVIDYKKYNNKKCQGSCGHVEYLFYVEKKKACDIVFESPLNYTGSKSKMVSVIRDNLPKGVQTFADAFAGGFNVGVNMEKEVIYNDINVFVEGLIHSFHEIDTYEYLCKINRFIKKYGLAPSNSEAYRKLRADYNAVPAKDRDPIMLYTIILYGFQQQIRFNGRHEFNNPAGSRYFNARLMEKFISFSRAIKRKQITFRVGSYEELGSLADHDIFFYFDPPYYNTLGVYNDGKRGFGGWDKQQEQKLCSVIDRLHDRGGRFMLSYLVEIGDDSNREILKWQEERGYRLINIPQPQGRYGRRREVLIINY</sequence>
<keyword evidence="8" id="KW-1185">Reference proteome</keyword>
<evidence type="ECO:0000256" key="4">
    <source>
        <dbReference type="ARBA" id="ARBA00022679"/>
    </source>
</evidence>
<dbReference type="Gene3D" id="1.10.1020.10">
    <property type="entry name" value="Adenine-specific Methyltransferase, Domain 2"/>
    <property type="match status" value="1"/>
</dbReference>
<dbReference type="Proteomes" id="UP000054172">
    <property type="component" value="Unassembled WGS sequence"/>
</dbReference>
<dbReference type="Pfam" id="PF02086">
    <property type="entry name" value="MethyltransfD12"/>
    <property type="match status" value="2"/>
</dbReference>
<dbReference type="GO" id="GO:0009307">
    <property type="term" value="P:DNA restriction-modification system"/>
    <property type="evidence" value="ECO:0007669"/>
    <property type="project" value="InterPro"/>
</dbReference>
<protein>
    <recommendedName>
        <fullName evidence="2">site-specific DNA-methyltransferase (adenine-specific)</fullName>
        <ecNumber evidence="2">2.1.1.72</ecNumber>
    </recommendedName>
</protein>
<name>A0A0Q4B9Y0_9BACT</name>
<evidence type="ECO:0000313" key="7">
    <source>
        <dbReference type="EMBL" id="KQM09604.1"/>
    </source>
</evidence>
<dbReference type="GO" id="GO:0009007">
    <property type="term" value="F:site-specific DNA-methyltransferase (adenine-specific) activity"/>
    <property type="evidence" value="ECO:0007669"/>
    <property type="project" value="UniProtKB-EC"/>
</dbReference>
<keyword evidence="5" id="KW-0949">S-adenosyl-L-methionine</keyword>
<dbReference type="GO" id="GO:0032259">
    <property type="term" value="P:methylation"/>
    <property type="evidence" value="ECO:0007669"/>
    <property type="project" value="UniProtKB-KW"/>
</dbReference>
<dbReference type="EC" id="2.1.1.72" evidence="2"/>
<dbReference type="PATRIC" id="fig|1702214.3.peg.791"/>
<evidence type="ECO:0000256" key="5">
    <source>
        <dbReference type="ARBA" id="ARBA00022691"/>
    </source>
</evidence>
<accession>A0A0Q4B9Y0</accession>
<comment type="catalytic activity">
    <reaction evidence="6">
        <text>a 2'-deoxyadenosine in DNA + S-adenosyl-L-methionine = an N(6)-methyl-2'-deoxyadenosine in DNA + S-adenosyl-L-homocysteine + H(+)</text>
        <dbReference type="Rhea" id="RHEA:15197"/>
        <dbReference type="Rhea" id="RHEA-COMP:12418"/>
        <dbReference type="Rhea" id="RHEA-COMP:12419"/>
        <dbReference type="ChEBI" id="CHEBI:15378"/>
        <dbReference type="ChEBI" id="CHEBI:57856"/>
        <dbReference type="ChEBI" id="CHEBI:59789"/>
        <dbReference type="ChEBI" id="CHEBI:90615"/>
        <dbReference type="ChEBI" id="CHEBI:90616"/>
        <dbReference type="EC" id="2.1.1.72"/>
    </reaction>
</comment>
<dbReference type="GO" id="GO:1904047">
    <property type="term" value="F:S-adenosyl-L-methionine binding"/>
    <property type="evidence" value="ECO:0007669"/>
    <property type="project" value="TreeGrafter"/>
</dbReference>
<organism evidence="7 8">
    <name type="scientific">Candidatus [Bacteroides] periocalifornicus</name>
    <dbReference type="NCBI Taxonomy" id="1702214"/>
    <lineage>
        <taxon>Bacteria</taxon>
        <taxon>Pseudomonadati</taxon>
        <taxon>Bacteroidota</taxon>
    </lineage>
</organism>
<keyword evidence="3 7" id="KW-0489">Methyltransferase</keyword>
<proteinExistence type="inferred from homology"/>
<dbReference type="EMBL" id="LIIK01000002">
    <property type="protein sequence ID" value="KQM09604.1"/>
    <property type="molecule type" value="Genomic_DNA"/>
</dbReference>
<dbReference type="STRING" id="1702214.AL399_00725"/>
<dbReference type="InterPro" id="IPR012327">
    <property type="entry name" value="MeTrfase_D12"/>
</dbReference>
<dbReference type="SUPFAM" id="SSF53335">
    <property type="entry name" value="S-adenosyl-L-methionine-dependent methyltransferases"/>
    <property type="match status" value="2"/>
</dbReference>
<reference evidence="7" key="1">
    <citation type="submission" date="2015-08" db="EMBL/GenBank/DDBJ databases">
        <title>Candidatus Bacteriodes Periocalifornicus.</title>
        <authorList>
            <person name="McLean J.S."/>
            <person name="Kelley S."/>
        </authorList>
    </citation>
    <scope>NUCLEOTIDE SEQUENCE [LARGE SCALE GENOMIC DNA]</scope>
    <source>
        <strain evidence="7">12B</strain>
    </source>
</reference>
<dbReference type="GO" id="GO:0043565">
    <property type="term" value="F:sequence-specific DNA binding"/>
    <property type="evidence" value="ECO:0007669"/>
    <property type="project" value="TreeGrafter"/>
</dbReference>
<dbReference type="GO" id="GO:0006298">
    <property type="term" value="P:mismatch repair"/>
    <property type="evidence" value="ECO:0007669"/>
    <property type="project" value="TreeGrafter"/>
</dbReference>
<evidence type="ECO:0000256" key="3">
    <source>
        <dbReference type="ARBA" id="ARBA00022603"/>
    </source>
</evidence>
<evidence type="ECO:0000313" key="8">
    <source>
        <dbReference type="Proteomes" id="UP000054172"/>
    </source>
</evidence>
<dbReference type="PIRSF" id="PIRSF036638">
    <property type="entry name" value="M_m6A_StsI"/>
    <property type="match status" value="1"/>
</dbReference>
<dbReference type="InterPro" id="IPR029063">
    <property type="entry name" value="SAM-dependent_MTases_sf"/>
</dbReference>
<dbReference type="Gene3D" id="3.40.50.150">
    <property type="entry name" value="Vaccinia Virus protein VP39"/>
    <property type="match status" value="2"/>
</dbReference>
<dbReference type="InterPro" id="IPR023095">
    <property type="entry name" value="Ade_MeTrfase_dom_2"/>
</dbReference>
<dbReference type="PANTHER" id="PTHR30481">
    <property type="entry name" value="DNA ADENINE METHYLASE"/>
    <property type="match status" value="1"/>
</dbReference>
<dbReference type="PANTHER" id="PTHR30481:SF3">
    <property type="entry name" value="DNA ADENINE METHYLASE"/>
    <property type="match status" value="1"/>
</dbReference>